<dbReference type="AlphaFoldDB" id="A0A7W0CV30"/>
<proteinExistence type="predicted"/>
<gene>
    <name evidence="1" type="ORF">HNR30_009168</name>
</gene>
<reference evidence="1 2" key="1">
    <citation type="submission" date="2020-07" db="EMBL/GenBank/DDBJ databases">
        <title>Genomic Encyclopedia of Type Strains, Phase IV (KMG-IV): sequencing the most valuable type-strain genomes for metagenomic binning, comparative biology and taxonomic classification.</title>
        <authorList>
            <person name="Goeker M."/>
        </authorList>
    </citation>
    <scope>NUCLEOTIDE SEQUENCE [LARGE SCALE GENOMIC DNA]</scope>
    <source>
        <strain evidence="1 2">DSM 45533</strain>
    </source>
</reference>
<protein>
    <submittedName>
        <fullName evidence="1">Uncharacterized protein</fullName>
    </submittedName>
</protein>
<keyword evidence="2" id="KW-1185">Reference proteome</keyword>
<dbReference type="EMBL" id="JACDUR010000013">
    <property type="protein sequence ID" value="MBA2897762.1"/>
    <property type="molecule type" value="Genomic_DNA"/>
</dbReference>
<dbReference type="RefSeq" id="WP_181616441.1">
    <property type="nucleotide sequence ID" value="NZ_BAABAM010000015.1"/>
</dbReference>
<organism evidence="1 2">
    <name type="scientific">Nonomuraea soli</name>
    <dbReference type="NCBI Taxonomy" id="1032476"/>
    <lineage>
        <taxon>Bacteria</taxon>
        <taxon>Bacillati</taxon>
        <taxon>Actinomycetota</taxon>
        <taxon>Actinomycetes</taxon>
        <taxon>Streptosporangiales</taxon>
        <taxon>Streptosporangiaceae</taxon>
        <taxon>Nonomuraea</taxon>
    </lineage>
</organism>
<comment type="caution">
    <text evidence="1">The sequence shown here is derived from an EMBL/GenBank/DDBJ whole genome shotgun (WGS) entry which is preliminary data.</text>
</comment>
<evidence type="ECO:0000313" key="1">
    <source>
        <dbReference type="EMBL" id="MBA2897762.1"/>
    </source>
</evidence>
<evidence type="ECO:0000313" key="2">
    <source>
        <dbReference type="Proteomes" id="UP000530928"/>
    </source>
</evidence>
<sequence>MGQGWNGLAGDEDRFLMLAAMLDSSSAPPAGRVLTVRERWDFERGLLGERLGCRVLA</sequence>
<dbReference type="Proteomes" id="UP000530928">
    <property type="component" value="Unassembled WGS sequence"/>
</dbReference>
<accession>A0A7W0CV30</accession>
<name>A0A7W0CV30_9ACTN</name>